<evidence type="ECO:0000256" key="1">
    <source>
        <dbReference type="SAM" id="Phobius"/>
    </source>
</evidence>
<sequence>MVYVVTRKGGTTMFILSLVSVCLLSLISIIHVYWAFGGGWGAGAVIPMKEGSQQAVFSPRRWGTLSVAMLVLTASVLILVQGGYITAIPASTYSKVGCIICAFVFSIRAIGDFKYVGFFKTIKHSQFAKHDTKLYSPLCLFLGFVYIMLLL</sequence>
<feature type="transmembrane region" description="Helical" evidence="1">
    <location>
        <begin position="62"/>
        <end position="87"/>
    </location>
</feature>
<organism evidence="2 3">
    <name type="scientific">Lysinibacillus sphaericus (strain C3-41)</name>
    <dbReference type="NCBI Taxonomy" id="444177"/>
    <lineage>
        <taxon>Bacteria</taxon>
        <taxon>Bacillati</taxon>
        <taxon>Bacillota</taxon>
        <taxon>Bacilli</taxon>
        <taxon>Bacillales</taxon>
        <taxon>Bacillaceae</taxon>
        <taxon>Lysinibacillus</taxon>
    </lineage>
</organism>
<dbReference type="EMBL" id="CP000817">
    <property type="protein sequence ID" value="ACA40746.1"/>
    <property type="molecule type" value="Genomic_DNA"/>
</dbReference>
<evidence type="ECO:0000313" key="2">
    <source>
        <dbReference type="EMBL" id="ACA40746.1"/>
    </source>
</evidence>
<proteinExistence type="predicted"/>
<name>B1HQK9_LYSSC</name>
<dbReference type="HOGENOM" id="CLU_125898_0_0_9"/>
<evidence type="ECO:0000313" key="3">
    <source>
        <dbReference type="Proteomes" id="UP000002164"/>
    </source>
</evidence>
<protein>
    <submittedName>
        <fullName evidence="2">Hypothetical membrane spanning protein</fullName>
    </submittedName>
</protein>
<dbReference type="KEGG" id="lsp:Bsph_3241"/>
<dbReference type="InterPro" id="IPR025058">
    <property type="entry name" value="DUF3995"/>
</dbReference>
<keyword evidence="1" id="KW-0812">Transmembrane</keyword>
<dbReference type="Pfam" id="PF13160">
    <property type="entry name" value="DUF3995"/>
    <property type="match status" value="1"/>
</dbReference>
<reference evidence="2 3" key="1">
    <citation type="journal article" date="2008" name="J. Bacteriol.">
        <title>Complete genome sequence of the mosquitocidal bacterium Bacillus sphaericus C3-41 and comparison with those of closely related Bacillus species.</title>
        <authorList>
            <person name="Hu X."/>
            <person name="Fan W."/>
            <person name="Han B."/>
            <person name="Liu H."/>
            <person name="Zheng D."/>
            <person name="Li Q."/>
            <person name="Dong W."/>
            <person name="Yan J."/>
            <person name="Gao M."/>
            <person name="Berry C."/>
            <person name="Yuan Z."/>
        </authorList>
    </citation>
    <scope>NUCLEOTIDE SEQUENCE [LARGE SCALE GENOMIC DNA]</scope>
    <source>
        <strain evidence="2 3">C3-41</strain>
    </source>
</reference>
<dbReference type="AlphaFoldDB" id="B1HQK9"/>
<dbReference type="EnsemblBacteria" id="ACA40746">
    <property type="protein sequence ID" value="ACA40746"/>
    <property type="gene ID" value="Bsph_3241"/>
</dbReference>
<feature type="transmembrane region" description="Helical" evidence="1">
    <location>
        <begin position="132"/>
        <end position="149"/>
    </location>
</feature>
<accession>B1HQK9</accession>
<keyword evidence="1" id="KW-0472">Membrane</keyword>
<feature type="transmembrane region" description="Helical" evidence="1">
    <location>
        <begin position="12"/>
        <end position="41"/>
    </location>
</feature>
<feature type="transmembrane region" description="Helical" evidence="1">
    <location>
        <begin position="93"/>
        <end position="111"/>
    </location>
</feature>
<gene>
    <name evidence="2" type="ordered locus">Bsph_3241</name>
</gene>
<dbReference type="Proteomes" id="UP000002164">
    <property type="component" value="Chromosome"/>
</dbReference>
<keyword evidence="1" id="KW-1133">Transmembrane helix</keyword>